<comment type="caution">
    <text evidence="2">The sequence shown here is derived from an EMBL/GenBank/DDBJ whole genome shotgun (WGS) entry which is preliminary data.</text>
</comment>
<sequence>MNRISRNLTTVYRTERLIARRRFAVVQQQTIMMVVAGIAGLAGLILLDISLFFVLKTWLSSAAAAALLSLANLLLAGLLVLVAKRSNVEQEIAPAIEVRDMAIADIEEELEEMATEAREVVEAVKSFGANPLGSLPALLVPILTTILSNKKND</sequence>
<feature type="transmembrane region" description="Helical" evidence="1">
    <location>
        <begin position="61"/>
        <end position="82"/>
    </location>
</feature>
<gene>
    <name evidence="2" type="ORF">DS909_03020</name>
</gene>
<keyword evidence="1" id="KW-1133">Transmembrane helix</keyword>
<dbReference type="OrthoDB" id="7677160at2"/>
<protein>
    <recommendedName>
        <fullName evidence="4">Phage holin family protein</fullName>
    </recommendedName>
</protein>
<dbReference type="EMBL" id="QOCE01000009">
    <property type="protein sequence ID" value="RBW60935.1"/>
    <property type="molecule type" value="Genomic_DNA"/>
</dbReference>
<dbReference type="Proteomes" id="UP000252706">
    <property type="component" value="Unassembled WGS sequence"/>
</dbReference>
<dbReference type="RefSeq" id="WP_113821967.1">
    <property type="nucleotide sequence ID" value="NZ_QOCE01000009.1"/>
</dbReference>
<keyword evidence="1" id="KW-0472">Membrane</keyword>
<organism evidence="2 3">
    <name type="scientific">Phaeobacter gallaeciensis</name>
    <dbReference type="NCBI Taxonomy" id="60890"/>
    <lineage>
        <taxon>Bacteria</taxon>
        <taxon>Pseudomonadati</taxon>
        <taxon>Pseudomonadota</taxon>
        <taxon>Alphaproteobacteria</taxon>
        <taxon>Rhodobacterales</taxon>
        <taxon>Roseobacteraceae</taxon>
        <taxon>Phaeobacter</taxon>
    </lineage>
</organism>
<evidence type="ECO:0000313" key="2">
    <source>
        <dbReference type="EMBL" id="RBW60935.1"/>
    </source>
</evidence>
<accession>A0A366X7F7</accession>
<feature type="transmembrane region" description="Helical" evidence="1">
    <location>
        <begin position="30"/>
        <end position="55"/>
    </location>
</feature>
<proteinExistence type="predicted"/>
<evidence type="ECO:0000256" key="1">
    <source>
        <dbReference type="SAM" id="Phobius"/>
    </source>
</evidence>
<evidence type="ECO:0008006" key="4">
    <source>
        <dbReference type="Google" id="ProtNLM"/>
    </source>
</evidence>
<dbReference type="AlphaFoldDB" id="A0A366X7F7"/>
<reference evidence="2 3" key="1">
    <citation type="submission" date="2018-07" db="EMBL/GenBank/DDBJ databases">
        <title>Modular assembly of carbohydrate-degrading microbial communities in the ocean.</title>
        <authorList>
            <person name="Enke T.N."/>
            <person name="Datta M.S."/>
            <person name="Schwartzman J.A."/>
            <person name="Cermak N."/>
            <person name="Schmitz D.A."/>
            <person name="Barrere J."/>
            <person name="Cordero O.X."/>
        </authorList>
    </citation>
    <scope>NUCLEOTIDE SEQUENCE [LARGE SCALE GENOMIC DNA]</scope>
    <source>
        <strain evidence="2 3">C3M10</strain>
    </source>
</reference>
<keyword evidence="1" id="KW-0812">Transmembrane</keyword>
<name>A0A366X7F7_9RHOB</name>
<evidence type="ECO:0000313" key="3">
    <source>
        <dbReference type="Proteomes" id="UP000252706"/>
    </source>
</evidence>